<evidence type="ECO:0000313" key="9">
    <source>
        <dbReference type="Proteomes" id="UP001519504"/>
    </source>
</evidence>
<evidence type="ECO:0000259" key="7">
    <source>
        <dbReference type="Pfam" id="PF03799"/>
    </source>
</evidence>
<dbReference type="Gene3D" id="3.40.50.10960">
    <property type="match status" value="1"/>
</dbReference>
<evidence type="ECO:0000256" key="5">
    <source>
        <dbReference type="ARBA" id="ARBA00023306"/>
    </source>
</evidence>
<evidence type="ECO:0000256" key="4">
    <source>
        <dbReference type="ARBA" id="ARBA00022989"/>
    </source>
</evidence>
<sequence>MQEENMTMEKRNPLTSAWWALAFFAVLALLLLIWQPWVKIQKVNVDSGNIPTETIEEQMGVKKGSFRYQVFGQSRFLSNRVTHKNAKVSRVTMKLSGDTLNVTVAEKINAGFIQEKDKWYQLDSNGNRQPVSEPDGRGPVYSGFKSNERVRKVAKAISSLDQIIRQNIGEVIFAPDDNNDEKIILVMNDGNTVYASQKTMANKMKYYAGIAQAMDKPGVIDLQVGSYSYTYGNK</sequence>
<comment type="caution">
    <text evidence="8">The sequence shown here is derived from an EMBL/GenBank/DDBJ whole genome shotgun (WGS) entry which is preliminary data.</text>
</comment>
<dbReference type="GO" id="GO:0051301">
    <property type="term" value="P:cell division"/>
    <property type="evidence" value="ECO:0007669"/>
    <property type="project" value="UniProtKB-KW"/>
</dbReference>
<keyword evidence="5 6" id="KW-0131">Cell cycle</keyword>
<comment type="subcellular location">
    <subcellularLocation>
        <location evidence="6">Cell membrane</location>
        <topology evidence="6">Single-pass type II membrane protein</topology>
    </subcellularLocation>
    <text evidence="6">Localizes to the division septum.</text>
</comment>
<dbReference type="InterPro" id="IPR050487">
    <property type="entry name" value="FtsQ_DivIB"/>
</dbReference>
<feature type="transmembrane region" description="Helical" evidence="6">
    <location>
        <begin position="16"/>
        <end position="34"/>
    </location>
</feature>
<keyword evidence="9" id="KW-1185">Reference proteome</keyword>
<evidence type="ECO:0000256" key="6">
    <source>
        <dbReference type="HAMAP-Rule" id="MF_00912"/>
    </source>
</evidence>
<evidence type="ECO:0000256" key="2">
    <source>
        <dbReference type="ARBA" id="ARBA00022618"/>
    </source>
</evidence>
<name>A0ABS5R2Q9_9LACO</name>
<keyword evidence="1 6" id="KW-1003">Cell membrane</keyword>
<reference evidence="8 9" key="1">
    <citation type="submission" date="2020-02" db="EMBL/GenBank/DDBJ databases">
        <title>Fructobacillus sp. isolated from paper mulberry of Taiwan.</title>
        <authorList>
            <person name="Lin S.-T."/>
        </authorList>
    </citation>
    <scope>NUCLEOTIDE SEQUENCE [LARGE SCALE GENOMIC DNA]</scope>
    <source>
        <strain evidence="8 9">M2-14</strain>
    </source>
</reference>
<accession>A0ABS5R2Q9</accession>
<dbReference type="PANTHER" id="PTHR37820">
    <property type="entry name" value="CELL DIVISION PROTEIN DIVIB"/>
    <property type="match status" value="1"/>
</dbReference>
<evidence type="ECO:0000256" key="1">
    <source>
        <dbReference type="ARBA" id="ARBA00022475"/>
    </source>
</evidence>
<feature type="domain" description="Cell division protein FtsQ/DivIB C-terminal" evidence="7">
    <location>
        <begin position="113"/>
        <end position="222"/>
    </location>
</feature>
<proteinExistence type="inferred from homology"/>
<dbReference type="PANTHER" id="PTHR37820:SF1">
    <property type="entry name" value="CELL DIVISION PROTEIN FTSQ"/>
    <property type="match status" value="1"/>
</dbReference>
<dbReference type="EMBL" id="JAAMFK010000002">
    <property type="protein sequence ID" value="MBS9338442.1"/>
    <property type="molecule type" value="Genomic_DNA"/>
</dbReference>
<dbReference type="Proteomes" id="UP001519504">
    <property type="component" value="Unassembled WGS sequence"/>
</dbReference>
<keyword evidence="2 6" id="KW-0132">Cell division</keyword>
<comment type="function">
    <text evidence="6">Cell division protein that may be involved in stabilizing or promoting the assembly of the division complex.</text>
</comment>
<keyword evidence="6" id="KW-0472">Membrane</keyword>
<comment type="similarity">
    <text evidence="6">Belongs to the FtsQ/DivIB family. DivIB subfamily.</text>
</comment>
<dbReference type="Pfam" id="PF03799">
    <property type="entry name" value="FtsQ_DivIB_C"/>
    <property type="match status" value="1"/>
</dbReference>
<evidence type="ECO:0000256" key="3">
    <source>
        <dbReference type="ARBA" id="ARBA00022692"/>
    </source>
</evidence>
<protein>
    <recommendedName>
        <fullName evidence="6">Cell division protein DivIB</fullName>
    </recommendedName>
</protein>
<evidence type="ECO:0000313" key="8">
    <source>
        <dbReference type="EMBL" id="MBS9338442.1"/>
    </source>
</evidence>
<dbReference type="InterPro" id="IPR026580">
    <property type="entry name" value="DivIB"/>
</dbReference>
<dbReference type="HAMAP" id="MF_00912">
    <property type="entry name" value="DivIB"/>
    <property type="match status" value="1"/>
</dbReference>
<keyword evidence="4 6" id="KW-1133">Transmembrane helix</keyword>
<gene>
    <name evidence="6" type="primary">divIB</name>
    <name evidence="8" type="ORF">G6R29_02165</name>
</gene>
<dbReference type="InterPro" id="IPR005548">
    <property type="entry name" value="Cell_div_FtsQ/DivIB_C"/>
</dbReference>
<dbReference type="RefSeq" id="WP_213808722.1">
    <property type="nucleotide sequence ID" value="NZ_JAAMFK010000002.1"/>
</dbReference>
<keyword evidence="3 6" id="KW-0812">Transmembrane</keyword>
<organism evidence="8 9">
    <name type="scientific">Fructobacillus broussonetiae</name>
    <dbReference type="NCBI Taxonomy" id="2713173"/>
    <lineage>
        <taxon>Bacteria</taxon>
        <taxon>Bacillati</taxon>
        <taxon>Bacillota</taxon>
        <taxon>Bacilli</taxon>
        <taxon>Lactobacillales</taxon>
        <taxon>Lactobacillaceae</taxon>
        <taxon>Fructobacillus</taxon>
    </lineage>
</organism>